<feature type="coiled-coil region" evidence="1">
    <location>
        <begin position="33"/>
        <end position="67"/>
    </location>
</feature>
<evidence type="ECO:0000256" key="1">
    <source>
        <dbReference type="HAMAP-Rule" id="MF_02066"/>
    </source>
</evidence>
<dbReference type="GO" id="GO:0030288">
    <property type="term" value="C:outer membrane-bounded periplasmic space"/>
    <property type="evidence" value="ECO:0007669"/>
    <property type="project" value="UniProtKB-UniRule"/>
</dbReference>
<keyword evidence="1" id="KW-0131">Cell cycle</keyword>
<protein>
    <recommendedName>
        <fullName evidence="1">Cell division coordinator CpoB</fullName>
    </recommendedName>
</protein>
<keyword evidence="1" id="KW-0132">Cell division</keyword>
<dbReference type="InterPro" id="IPR034706">
    <property type="entry name" value="CpoB"/>
</dbReference>
<sequence>MKLVILIFTLLFSLLTFAESGTIKGQPLKYAASNDFESRLDEQEQEIRRLIGKIEVLQHKIDILSKNSNVPQLSENTETSETDHQNTPDIFDVSLLKDLPNNVEEVKTAPEPNKDVAPDKQAYDLALASYKDNKTDDAKNKFKNFIQKYPKSSMISNAYFWYGECFFKQKDYNTAAVNYLKGYKESPKGAKSSDALLKLALSLGELKKTTEACNILDKLNKEFPGNNRTAASKKMAEDAKLKFGCTTKSK</sequence>
<reference evidence="2 3" key="1">
    <citation type="submission" date="2015-02" db="EMBL/GenBank/DDBJ databases">
        <title>Genome Sequencing of Rickettsiales.</title>
        <authorList>
            <person name="Daugherty S.C."/>
            <person name="Su Q."/>
            <person name="Abolude K."/>
            <person name="Beier-Sexton M."/>
            <person name="Carlyon J.A."/>
            <person name="Carter R."/>
            <person name="Day N.P."/>
            <person name="Dumler S.J."/>
            <person name="Dyachenko V."/>
            <person name="Godinez A."/>
            <person name="Kurtti T.J."/>
            <person name="Lichay M."/>
            <person name="Mullins K.E."/>
            <person name="Ott S."/>
            <person name="Pappas-Brown V."/>
            <person name="Paris D.H."/>
            <person name="Patel P."/>
            <person name="Richards A.L."/>
            <person name="Sadzewicz L."/>
            <person name="Sears K."/>
            <person name="Seidman D."/>
            <person name="Sengamalay N."/>
            <person name="Stenos J."/>
            <person name="Tallon L.J."/>
            <person name="Vincent G."/>
            <person name="Fraser C.M."/>
            <person name="Munderloh U."/>
            <person name="Dunning-Hotopp J.C."/>
        </authorList>
    </citation>
    <scope>NUCLEOTIDE SEQUENCE [LARGE SCALE GENOMIC DNA]</scope>
    <source>
        <strain evidence="2 3">RML An4</strain>
    </source>
</reference>
<dbReference type="SUPFAM" id="SSF48452">
    <property type="entry name" value="TPR-like"/>
    <property type="match status" value="1"/>
</dbReference>
<dbReference type="AlphaFoldDB" id="A0A0F3QCB3"/>
<accession>A0A0F3QCB3</accession>
<dbReference type="InterPro" id="IPR014162">
    <property type="entry name" value="CpoB_C"/>
</dbReference>
<dbReference type="InterPro" id="IPR011990">
    <property type="entry name" value="TPR-like_helical_dom_sf"/>
</dbReference>
<evidence type="ECO:0000313" key="3">
    <source>
        <dbReference type="Proteomes" id="UP000033661"/>
    </source>
</evidence>
<organism evidence="2 3">
    <name type="scientific">Rickettsia bellii str. RML An4</name>
    <dbReference type="NCBI Taxonomy" id="1359193"/>
    <lineage>
        <taxon>Bacteria</taxon>
        <taxon>Pseudomonadati</taxon>
        <taxon>Pseudomonadota</taxon>
        <taxon>Alphaproteobacteria</taxon>
        <taxon>Rickettsiales</taxon>
        <taxon>Rickettsiaceae</taxon>
        <taxon>Rickettsieae</taxon>
        <taxon>Rickettsia</taxon>
        <taxon>belli group</taxon>
    </lineage>
</organism>
<comment type="caution">
    <text evidence="2">The sequence shown here is derived from an EMBL/GenBank/DDBJ whole genome shotgun (WGS) entry which is preliminary data.</text>
</comment>
<dbReference type="RefSeq" id="WP_011476921.1">
    <property type="nucleotide sequence ID" value="NZ_LAOI01000001.1"/>
</dbReference>
<name>A0A0F3QCB3_RICBE</name>
<keyword evidence="3" id="KW-1185">Reference proteome</keyword>
<dbReference type="InterPro" id="IPR019734">
    <property type="entry name" value="TPR_rpt"/>
</dbReference>
<comment type="function">
    <text evidence="1">Mediates coordination of peptidoglycan synthesis and outer membrane constriction during cell division.</text>
</comment>
<proteinExistence type="inferred from homology"/>
<dbReference type="HAMAP" id="MF_02066">
    <property type="entry name" value="CpoB"/>
    <property type="match status" value="1"/>
</dbReference>
<gene>
    <name evidence="2" type="primary">ygbF</name>
    <name evidence="1" type="synonym">cpoB</name>
    <name evidence="2" type="ORF">RBEAN4_1228</name>
</gene>
<keyword evidence="1" id="KW-0732">Signal</keyword>
<dbReference type="NCBIfam" id="TIGR02795">
    <property type="entry name" value="tol_pal_ybgF"/>
    <property type="match status" value="1"/>
</dbReference>
<dbReference type="Proteomes" id="UP000033661">
    <property type="component" value="Unassembled WGS sequence"/>
</dbReference>
<dbReference type="EMBL" id="LAOI01000001">
    <property type="protein sequence ID" value="KJV90225.1"/>
    <property type="molecule type" value="Genomic_DNA"/>
</dbReference>
<keyword evidence="1" id="KW-0175">Coiled coil</keyword>
<dbReference type="PATRIC" id="fig|1359193.3.peg.1187"/>
<dbReference type="Pfam" id="PF13174">
    <property type="entry name" value="TPR_6"/>
    <property type="match status" value="3"/>
</dbReference>
<evidence type="ECO:0000313" key="2">
    <source>
        <dbReference type="EMBL" id="KJV90225.1"/>
    </source>
</evidence>
<dbReference type="GO" id="GO:0043093">
    <property type="term" value="P:FtsZ-dependent cytokinesis"/>
    <property type="evidence" value="ECO:0007669"/>
    <property type="project" value="UniProtKB-UniRule"/>
</dbReference>
<keyword evidence="1" id="KW-0574">Periplasm</keyword>
<comment type="subcellular location">
    <subcellularLocation>
        <location evidence="1">Periplasm</location>
    </subcellularLocation>
</comment>
<dbReference type="Gene3D" id="1.25.40.10">
    <property type="entry name" value="Tetratricopeptide repeat domain"/>
    <property type="match status" value="1"/>
</dbReference>
<comment type="similarity">
    <text evidence="1">Belongs to the CpoB family.</text>
</comment>